<dbReference type="RefSeq" id="WP_207299477.1">
    <property type="nucleotide sequence ID" value="NZ_CP071444.1"/>
</dbReference>
<proteinExistence type="predicted"/>
<evidence type="ECO:0000313" key="2">
    <source>
        <dbReference type="Proteomes" id="UP000663499"/>
    </source>
</evidence>
<keyword evidence="2" id="KW-1185">Reference proteome</keyword>
<accession>A0A974XGD0</accession>
<dbReference type="AlphaFoldDB" id="A0A974XGD0"/>
<dbReference type="KEGG" id="alka:J0B03_10070"/>
<sequence>MELAQTESGLKQIVDDIESNTEFKGFILGTNSGLFKGMDLDMLRRIHQETDARKNRS</sequence>
<gene>
    <name evidence="1" type="ORF">J0B03_10070</name>
</gene>
<organism evidence="1 2">
    <name type="scientific">Alkalibacter rhizosphaerae</name>
    <dbReference type="NCBI Taxonomy" id="2815577"/>
    <lineage>
        <taxon>Bacteria</taxon>
        <taxon>Bacillati</taxon>
        <taxon>Bacillota</taxon>
        <taxon>Clostridia</taxon>
        <taxon>Eubacteriales</taxon>
        <taxon>Eubacteriaceae</taxon>
        <taxon>Alkalibacter</taxon>
    </lineage>
</organism>
<evidence type="ECO:0000313" key="1">
    <source>
        <dbReference type="EMBL" id="QSX08135.1"/>
    </source>
</evidence>
<protein>
    <submittedName>
        <fullName evidence="1">Uncharacterized protein</fullName>
    </submittedName>
</protein>
<dbReference type="Proteomes" id="UP000663499">
    <property type="component" value="Chromosome"/>
</dbReference>
<reference evidence="1" key="1">
    <citation type="submission" date="2021-03" db="EMBL/GenBank/DDBJ databases">
        <title>Alkalibacter marinus sp. nov., isolated from tidal flat sediment.</title>
        <authorList>
            <person name="Namirimu T."/>
            <person name="Yang J.-A."/>
            <person name="Yang S.-H."/>
            <person name="Kim Y.-J."/>
            <person name="Kwon K.K."/>
        </authorList>
    </citation>
    <scope>NUCLEOTIDE SEQUENCE</scope>
    <source>
        <strain evidence="1">ES005</strain>
    </source>
</reference>
<name>A0A974XGD0_9FIRM</name>
<dbReference type="EMBL" id="CP071444">
    <property type="protein sequence ID" value="QSX08135.1"/>
    <property type="molecule type" value="Genomic_DNA"/>
</dbReference>